<feature type="transmembrane region" description="Helical" evidence="13">
    <location>
        <begin position="618"/>
        <end position="638"/>
    </location>
</feature>
<comment type="catalytic activity">
    <reaction evidence="10">
        <text>L-tyrosyl-[protein] + ATP = O-phospho-L-tyrosyl-[protein] + ADP + H(+)</text>
        <dbReference type="Rhea" id="RHEA:10596"/>
        <dbReference type="Rhea" id="RHEA-COMP:10136"/>
        <dbReference type="Rhea" id="RHEA-COMP:20101"/>
        <dbReference type="ChEBI" id="CHEBI:15378"/>
        <dbReference type="ChEBI" id="CHEBI:30616"/>
        <dbReference type="ChEBI" id="CHEBI:46858"/>
        <dbReference type="ChEBI" id="CHEBI:61978"/>
        <dbReference type="ChEBI" id="CHEBI:456216"/>
        <dbReference type="EC" id="2.7.10.1"/>
    </reaction>
</comment>
<dbReference type="GO" id="GO:0061564">
    <property type="term" value="P:axon development"/>
    <property type="evidence" value="ECO:0007669"/>
    <property type="project" value="UniProtKB-ARBA"/>
</dbReference>
<keyword evidence="9" id="KW-0829">Tyrosine-protein kinase</keyword>
<evidence type="ECO:0000256" key="6">
    <source>
        <dbReference type="ARBA" id="ARBA00022777"/>
    </source>
</evidence>
<evidence type="ECO:0000256" key="2">
    <source>
        <dbReference type="ARBA" id="ARBA00004308"/>
    </source>
</evidence>
<feature type="domain" description="Protein kinase" evidence="15">
    <location>
        <begin position="712"/>
        <end position="972"/>
    </location>
</feature>
<sequence length="1030" mass="116133">MRRPFRDLLPLIILLISQADGFSTFVELRQQDGEILGIAASNSTLAIAARRKIFLYRENGKDIPTPDQLLGTIDLDRAITGKVLDINMIDADKVLFCDYTSCRICSLDSKCTKLELKHSKYELRYAAASKVDDMIFVRALDETNTAWISSYKMENKNSIKPLETSEDPQFLHESSITHSFQTAEYVFFVGSSGMDYDIFNKEKDRKSEGTSQIKLTRVCLKDQTNNLESRMEIALTCGNLPARYGKVVNFASYYNKEEASLYVVARDTNEEEFQVCRFKHEEIKARFADVWNICQSTRKNESDLCRRDFYDQLPDHCLIQSSHDGNFVPCSRFQGSSTDYPDPLGNCELDRYKESAYRYGTLFDFRALNGEAIGRISTKLTNDVAWVRPDLAGSLMFGGAKGSIFRAPITNDEIKPTWLKNLTSDATHGMVLSSHAPLLYYTTPTKVLSLPLTCSSLYSTCDELLLGSFGDPIGCGWCPTDDGRASGKVVRADDKFGCSTRILTGSCPPVIFTVIYSPEHNEWKIEGKNLLSMENPDVRVCGQPCRPKYPFVNSSLIRCSMVDGQRIQEEVCDAIMYGTVGGLRMKAFHPKVLESSSGAEDTTDGSRSGGLSRAGKSVIGIVAVIGILAILAIITWYARKTYKNNKDKKRGHSDGMNLPYLPSARRFENDIERRPLNEYQAHSTGRVPTYENPYVRLQREIDPKLKIPFENLKLLEIVGSGNYGQVQRGELTVIENGKPNIKIVACKTVDPGSNLDEFVSEGLLMARLDHPRVMPLIGLAFLNELPIIVTKFMSKKDLHSYVKDSKNQILLRDIFRFAIQISEGMAYLHSRNLVHRDLAARNCMLDEQLNVCIADFGLSREINHSNSYQVIHSRTLPIRSIPLEGWSGVFTSKGDVWAYGVTLWELTSRAQYLPYYGMQMEEIREFLESGRRLSKPQHCSPLLWDVIQDCWLLDPELRPTFATITTKLHDIVRQLEAFNQTKMNAVYEVVTPSRYSQASSARSRNSETTPVSESDDSPTASLPFHSEPEN</sequence>
<dbReference type="PROSITE" id="PS00107">
    <property type="entry name" value="PROTEIN_KINASE_ATP"/>
    <property type="match status" value="1"/>
</dbReference>
<keyword evidence="7 11" id="KW-0067">ATP-binding</keyword>
<dbReference type="PRINTS" id="PR00109">
    <property type="entry name" value="TYRKINASE"/>
</dbReference>
<comment type="subcellular location">
    <subcellularLocation>
        <location evidence="2">Endomembrane system</location>
    </subcellularLocation>
    <subcellularLocation>
        <location evidence="1">Membrane</location>
        <topology evidence="1">Single-pass membrane protein</topology>
    </subcellularLocation>
</comment>
<evidence type="ECO:0000256" key="5">
    <source>
        <dbReference type="ARBA" id="ARBA00022741"/>
    </source>
</evidence>
<keyword evidence="8 13" id="KW-0472">Membrane</keyword>
<evidence type="ECO:0000256" key="14">
    <source>
        <dbReference type="SAM" id="SignalP"/>
    </source>
</evidence>
<dbReference type="InterPro" id="IPR015943">
    <property type="entry name" value="WD40/YVTN_repeat-like_dom_sf"/>
</dbReference>
<keyword evidence="17" id="KW-1185">Reference proteome</keyword>
<dbReference type="CDD" id="cd00192">
    <property type="entry name" value="PTKc"/>
    <property type="match status" value="1"/>
</dbReference>
<dbReference type="InterPro" id="IPR001245">
    <property type="entry name" value="Ser-Thr/Tyr_kinase_cat_dom"/>
</dbReference>
<dbReference type="GO" id="GO:0012505">
    <property type="term" value="C:endomembrane system"/>
    <property type="evidence" value="ECO:0007669"/>
    <property type="project" value="UniProtKB-SubCell"/>
</dbReference>
<evidence type="ECO:0000256" key="10">
    <source>
        <dbReference type="ARBA" id="ARBA00051243"/>
    </source>
</evidence>
<keyword evidence="13" id="KW-0812">Transmembrane</keyword>
<comment type="caution">
    <text evidence="16">The sequence shown here is derived from an EMBL/GenBank/DDBJ whole genome shotgun (WGS) entry which is preliminary data.</text>
</comment>
<dbReference type="GO" id="GO:0048680">
    <property type="term" value="P:positive regulation of axon regeneration"/>
    <property type="evidence" value="ECO:0007669"/>
    <property type="project" value="UniProtKB-ARBA"/>
</dbReference>
<reference evidence="16" key="1">
    <citation type="submission" date="2023-06" db="EMBL/GenBank/DDBJ databases">
        <authorList>
            <person name="Delattre M."/>
        </authorList>
    </citation>
    <scope>NUCLEOTIDE SEQUENCE</scope>
    <source>
        <strain evidence="16">AF72</strain>
    </source>
</reference>
<dbReference type="Pfam" id="PF07714">
    <property type="entry name" value="PK_Tyr_Ser-Thr"/>
    <property type="match status" value="1"/>
</dbReference>
<dbReference type="Gene3D" id="1.10.510.10">
    <property type="entry name" value="Transferase(Phosphotransferase) domain 1"/>
    <property type="match status" value="1"/>
</dbReference>
<dbReference type="GO" id="GO:0004714">
    <property type="term" value="F:transmembrane receptor protein tyrosine kinase activity"/>
    <property type="evidence" value="ECO:0007669"/>
    <property type="project" value="UniProtKB-EC"/>
</dbReference>
<feature type="compositionally biased region" description="Low complexity" evidence="12">
    <location>
        <begin position="994"/>
        <end position="1003"/>
    </location>
</feature>
<dbReference type="GO" id="GO:0005886">
    <property type="term" value="C:plasma membrane"/>
    <property type="evidence" value="ECO:0007669"/>
    <property type="project" value="TreeGrafter"/>
</dbReference>
<name>A0AA36D221_9BILA</name>
<keyword evidence="14" id="KW-0732">Signal</keyword>
<accession>A0AA36D221</accession>
<protein>
    <recommendedName>
        <fullName evidence="3">receptor protein-tyrosine kinase</fullName>
        <ecNumber evidence="3">2.7.10.1</ecNumber>
    </recommendedName>
</protein>
<feature type="region of interest" description="Disordered" evidence="12">
    <location>
        <begin position="994"/>
        <end position="1030"/>
    </location>
</feature>
<dbReference type="GO" id="GO:0005524">
    <property type="term" value="F:ATP binding"/>
    <property type="evidence" value="ECO:0007669"/>
    <property type="project" value="UniProtKB-UniRule"/>
</dbReference>
<dbReference type="InterPro" id="IPR050122">
    <property type="entry name" value="RTK"/>
</dbReference>
<organism evidence="16 17">
    <name type="scientific">Mesorhabditis spiculigera</name>
    <dbReference type="NCBI Taxonomy" id="96644"/>
    <lineage>
        <taxon>Eukaryota</taxon>
        <taxon>Metazoa</taxon>
        <taxon>Ecdysozoa</taxon>
        <taxon>Nematoda</taxon>
        <taxon>Chromadorea</taxon>
        <taxon>Rhabditida</taxon>
        <taxon>Rhabditina</taxon>
        <taxon>Rhabditomorpha</taxon>
        <taxon>Rhabditoidea</taxon>
        <taxon>Rhabditidae</taxon>
        <taxon>Mesorhabditinae</taxon>
        <taxon>Mesorhabditis</taxon>
    </lineage>
</organism>
<dbReference type="Proteomes" id="UP001177023">
    <property type="component" value="Unassembled WGS sequence"/>
</dbReference>
<dbReference type="EMBL" id="CATQJA010002654">
    <property type="protein sequence ID" value="CAJ0578442.1"/>
    <property type="molecule type" value="Genomic_DNA"/>
</dbReference>
<dbReference type="SUPFAM" id="SSF56112">
    <property type="entry name" value="Protein kinase-like (PK-like)"/>
    <property type="match status" value="1"/>
</dbReference>
<dbReference type="PANTHER" id="PTHR24416:SF564">
    <property type="entry name" value="MACROPHAGE-STIMULATING PROTEIN RECEPTOR"/>
    <property type="match status" value="1"/>
</dbReference>
<dbReference type="GO" id="GO:0007169">
    <property type="term" value="P:cell surface receptor protein tyrosine kinase signaling pathway"/>
    <property type="evidence" value="ECO:0007669"/>
    <property type="project" value="TreeGrafter"/>
</dbReference>
<feature type="compositionally biased region" description="Polar residues" evidence="12">
    <location>
        <begin position="1007"/>
        <end position="1020"/>
    </location>
</feature>
<evidence type="ECO:0000313" key="17">
    <source>
        <dbReference type="Proteomes" id="UP001177023"/>
    </source>
</evidence>
<dbReference type="InterPro" id="IPR000719">
    <property type="entry name" value="Prot_kinase_dom"/>
</dbReference>
<evidence type="ECO:0000256" key="7">
    <source>
        <dbReference type="ARBA" id="ARBA00022840"/>
    </source>
</evidence>
<dbReference type="FunFam" id="1.10.510.10:FF:001512">
    <property type="entry name" value="Receptor tyrosine-protein kinase erbB-2"/>
    <property type="match status" value="1"/>
</dbReference>
<feature type="binding site" evidence="11">
    <location>
        <position position="747"/>
    </location>
    <ligand>
        <name>ATP</name>
        <dbReference type="ChEBI" id="CHEBI:30616"/>
    </ligand>
</feature>
<dbReference type="GO" id="GO:0016477">
    <property type="term" value="P:cell migration"/>
    <property type="evidence" value="ECO:0007669"/>
    <property type="project" value="TreeGrafter"/>
</dbReference>
<keyword evidence="13" id="KW-1133">Transmembrane helix</keyword>
<dbReference type="InterPro" id="IPR011009">
    <property type="entry name" value="Kinase-like_dom_sf"/>
</dbReference>
<dbReference type="PANTHER" id="PTHR24416">
    <property type="entry name" value="TYROSINE-PROTEIN KINASE RECEPTOR"/>
    <property type="match status" value="1"/>
</dbReference>
<evidence type="ECO:0000256" key="12">
    <source>
        <dbReference type="SAM" id="MobiDB-lite"/>
    </source>
</evidence>
<feature type="signal peptide" evidence="14">
    <location>
        <begin position="1"/>
        <end position="21"/>
    </location>
</feature>
<dbReference type="PROSITE" id="PS00109">
    <property type="entry name" value="PROTEIN_KINASE_TYR"/>
    <property type="match status" value="1"/>
</dbReference>
<evidence type="ECO:0000256" key="1">
    <source>
        <dbReference type="ARBA" id="ARBA00004167"/>
    </source>
</evidence>
<keyword evidence="4" id="KW-0808">Transferase</keyword>
<dbReference type="InterPro" id="IPR008266">
    <property type="entry name" value="Tyr_kinase_AS"/>
</dbReference>
<dbReference type="AlphaFoldDB" id="A0AA36D221"/>
<feature type="chain" id="PRO_5041307731" description="receptor protein-tyrosine kinase" evidence="14">
    <location>
        <begin position="22"/>
        <end position="1030"/>
    </location>
</feature>
<evidence type="ECO:0000256" key="4">
    <source>
        <dbReference type="ARBA" id="ARBA00022679"/>
    </source>
</evidence>
<keyword evidence="5 11" id="KW-0547">Nucleotide-binding</keyword>
<proteinExistence type="predicted"/>
<evidence type="ECO:0000259" key="15">
    <source>
        <dbReference type="PROSITE" id="PS50011"/>
    </source>
</evidence>
<evidence type="ECO:0000256" key="3">
    <source>
        <dbReference type="ARBA" id="ARBA00011902"/>
    </source>
</evidence>
<dbReference type="GO" id="GO:0043235">
    <property type="term" value="C:receptor complex"/>
    <property type="evidence" value="ECO:0007669"/>
    <property type="project" value="TreeGrafter"/>
</dbReference>
<feature type="non-terminal residue" evidence="16">
    <location>
        <position position="1030"/>
    </location>
</feature>
<evidence type="ECO:0000313" key="16">
    <source>
        <dbReference type="EMBL" id="CAJ0578442.1"/>
    </source>
</evidence>
<dbReference type="InterPro" id="IPR020635">
    <property type="entry name" value="Tyr_kinase_cat_dom"/>
</dbReference>
<keyword evidence="6" id="KW-0418">Kinase</keyword>
<evidence type="ECO:0000256" key="13">
    <source>
        <dbReference type="SAM" id="Phobius"/>
    </source>
</evidence>
<dbReference type="InterPro" id="IPR017441">
    <property type="entry name" value="Protein_kinase_ATP_BS"/>
</dbReference>
<dbReference type="SMART" id="SM00219">
    <property type="entry name" value="TyrKc"/>
    <property type="match status" value="1"/>
</dbReference>
<gene>
    <name evidence="16" type="ORF">MSPICULIGERA_LOCUS16700</name>
</gene>
<dbReference type="PROSITE" id="PS50011">
    <property type="entry name" value="PROTEIN_KINASE_DOM"/>
    <property type="match status" value="1"/>
</dbReference>
<evidence type="ECO:0000256" key="9">
    <source>
        <dbReference type="ARBA" id="ARBA00023137"/>
    </source>
</evidence>
<dbReference type="EC" id="2.7.10.1" evidence="3"/>
<dbReference type="Gene3D" id="2.130.10.10">
    <property type="entry name" value="YVTN repeat-like/Quinoprotein amine dehydrogenase"/>
    <property type="match status" value="1"/>
</dbReference>
<evidence type="ECO:0000256" key="8">
    <source>
        <dbReference type="ARBA" id="ARBA00023136"/>
    </source>
</evidence>
<evidence type="ECO:0000256" key="11">
    <source>
        <dbReference type="PROSITE-ProRule" id="PRU10141"/>
    </source>
</evidence>